<dbReference type="Proteomes" id="UP001072034">
    <property type="component" value="Unassembled WGS sequence"/>
</dbReference>
<evidence type="ECO:0000313" key="1">
    <source>
        <dbReference type="EMBL" id="MCZ0859595.1"/>
    </source>
</evidence>
<dbReference type="RefSeq" id="WP_412768299.1">
    <property type="nucleotide sequence ID" value="NZ_JAPTMY010000072.1"/>
</dbReference>
<proteinExistence type="predicted"/>
<gene>
    <name evidence="1" type="ORF">OHJ16_16310</name>
</gene>
<protein>
    <submittedName>
        <fullName evidence="1">ComF family protein</fullName>
    </submittedName>
</protein>
<feature type="non-terminal residue" evidence="1">
    <location>
        <position position="154"/>
    </location>
</feature>
<name>A0ABT4ICX5_9ACTO</name>
<sequence length="154" mass="16091">MAPSPPGGAPRAAPTPAASRRLERLREAARLVLPVSCAGCGRWDTALCPDCRDLLAGEPAAVEHADAAGALDVRAVAVYAGPVRHMVLGWKNGAREDLASFMAETGRRAGQLWARSLDDEARAVVGAGPLLVVPAPSGWVRRARGRLVEIGRAS</sequence>
<reference evidence="1" key="1">
    <citation type="submission" date="2022-10" db="EMBL/GenBank/DDBJ databases">
        <title>Genome sequence of Actinomyces israelii ATCC 10048.</title>
        <authorList>
            <person name="Watt R.M."/>
            <person name="Tong W.M."/>
        </authorList>
    </citation>
    <scope>NUCLEOTIDE SEQUENCE</scope>
    <source>
        <strain evidence="1">ATCC 10048</strain>
    </source>
</reference>
<comment type="caution">
    <text evidence="1">The sequence shown here is derived from an EMBL/GenBank/DDBJ whole genome shotgun (WGS) entry which is preliminary data.</text>
</comment>
<accession>A0ABT4ICX5</accession>
<dbReference type="EMBL" id="JAPTMY010000072">
    <property type="protein sequence ID" value="MCZ0859595.1"/>
    <property type="molecule type" value="Genomic_DNA"/>
</dbReference>
<evidence type="ECO:0000313" key="2">
    <source>
        <dbReference type="Proteomes" id="UP001072034"/>
    </source>
</evidence>
<organism evidence="1 2">
    <name type="scientific">Actinomyces israelii</name>
    <dbReference type="NCBI Taxonomy" id="1659"/>
    <lineage>
        <taxon>Bacteria</taxon>
        <taxon>Bacillati</taxon>
        <taxon>Actinomycetota</taxon>
        <taxon>Actinomycetes</taxon>
        <taxon>Actinomycetales</taxon>
        <taxon>Actinomycetaceae</taxon>
        <taxon>Actinomyces</taxon>
    </lineage>
</organism>
<keyword evidence="2" id="KW-1185">Reference proteome</keyword>